<dbReference type="GO" id="GO:0016787">
    <property type="term" value="F:hydrolase activity"/>
    <property type="evidence" value="ECO:0007669"/>
    <property type="project" value="UniProtKB-KW"/>
</dbReference>
<evidence type="ECO:0000256" key="3">
    <source>
        <dbReference type="ARBA" id="ARBA00022801"/>
    </source>
</evidence>
<evidence type="ECO:0000256" key="5">
    <source>
        <dbReference type="ARBA" id="ARBA00023295"/>
    </source>
</evidence>
<evidence type="ECO:0000313" key="8">
    <source>
        <dbReference type="Proteomes" id="UP001600039"/>
    </source>
</evidence>
<evidence type="ECO:0000256" key="4">
    <source>
        <dbReference type="ARBA" id="ARBA00023277"/>
    </source>
</evidence>
<dbReference type="SUPFAM" id="SSF75005">
    <property type="entry name" value="Arabinanase/levansucrase/invertase"/>
    <property type="match status" value="1"/>
</dbReference>
<dbReference type="Gene3D" id="2.115.10.20">
    <property type="entry name" value="Glycosyl hydrolase domain, family 43"/>
    <property type="match status" value="1"/>
</dbReference>
<protein>
    <submittedName>
        <fullName evidence="7">Glycoside hydrolase family 43 protein</fullName>
    </submittedName>
</protein>
<dbReference type="PROSITE" id="PS51257">
    <property type="entry name" value="PROKAR_LIPOPROTEIN"/>
    <property type="match status" value="1"/>
</dbReference>
<comment type="caution">
    <text evidence="7">The sequence shown here is derived from an EMBL/GenBank/DDBJ whole genome shotgun (WGS) entry which is preliminary data.</text>
</comment>
<dbReference type="PANTHER" id="PTHR43772">
    <property type="entry name" value="ENDO-1,4-BETA-XYLANASE"/>
    <property type="match status" value="1"/>
</dbReference>
<accession>A0ABW6HJ75</accession>
<proteinExistence type="inferred from homology"/>
<organism evidence="7 8">
    <name type="scientific">Flavobacterium fructosi</name>
    <dbReference type="NCBI Taxonomy" id="3230416"/>
    <lineage>
        <taxon>Bacteria</taxon>
        <taxon>Pseudomonadati</taxon>
        <taxon>Bacteroidota</taxon>
        <taxon>Flavobacteriia</taxon>
        <taxon>Flavobacteriales</taxon>
        <taxon>Flavobacteriaceae</taxon>
        <taxon>Flavobacterium</taxon>
    </lineage>
</organism>
<dbReference type="CDD" id="cd18618">
    <property type="entry name" value="GH43_Xsa43E-like"/>
    <property type="match status" value="1"/>
</dbReference>
<keyword evidence="8" id="KW-1185">Reference proteome</keyword>
<evidence type="ECO:0000313" key="7">
    <source>
        <dbReference type="EMBL" id="MFE3847079.1"/>
    </source>
</evidence>
<keyword evidence="3 6" id="KW-0378">Hydrolase</keyword>
<keyword evidence="2" id="KW-0858">Xylan degradation</keyword>
<dbReference type="PANTHER" id="PTHR43772:SF2">
    <property type="entry name" value="PUTATIVE (AFU_ORTHOLOGUE AFUA_2G04480)-RELATED"/>
    <property type="match status" value="1"/>
</dbReference>
<keyword evidence="4" id="KW-0119">Carbohydrate metabolism</keyword>
<keyword evidence="5 6" id="KW-0326">Glycosidase</keyword>
<keyword evidence="2" id="KW-0624">Polysaccharide degradation</keyword>
<dbReference type="RefSeq" id="WP_379856918.1">
    <property type="nucleotide sequence ID" value="NZ_JBHZQA010000002.1"/>
</dbReference>
<evidence type="ECO:0000256" key="1">
    <source>
        <dbReference type="ARBA" id="ARBA00009865"/>
    </source>
</evidence>
<comment type="similarity">
    <text evidence="1 6">Belongs to the glycosyl hydrolase 43 family.</text>
</comment>
<dbReference type="InterPro" id="IPR006710">
    <property type="entry name" value="Glyco_hydro_43"/>
</dbReference>
<evidence type="ECO:0000256" key="2">
    <source>
        <dbReference type="ARBA" id="ARBA00022651"/>
    </source>
</evidence>
<dbReference type="Pfam" id="PF04616">
    <property type="entry name" value="Glyco_hydro_43"/>
    <property type="match status" value="1"/>
</dbReference>
<sequence>MHKNIAILTISSILLLSSCDKNNTDNTIINDIPKITVINNNPIIDHIFTADPAALVHNETVYIYTGHDEQVYATNGFLMKDWHIFSSKNMVDWKDHGAALSLSAFAWAKADAWAGQCVERAGKFYWYVPIAHKTIGWFGIGVAVSDTPTGPFSDAIGAALITDKTPNSIELNIDPTVFVDDDGKAYLYWGGFGHCRMVKLKDNMIELDGDVADVPGLTGFTEAPWLHKRNGIYYLSFASGFPEKISYATSSSPLGPWTYKGVVNDLVKNSPTNHQSIIEFKNQSYFIYHNGGLHSGGEYRRSVCVDSLFYNSDGTMKQVKQTTKGVGKVL</sequence>
<gene>
    <name evidence="7" type="ORF">ACFX5D_03745</name>
</gene>
<reference evidence="7 8" key="1">
    <citation type="submission" date="2024-06" db="EMBL/GenBank/DDBJ databases">
        <title>Flavobacterium spp. isolated from glacier.</title>
        <authorList>
            <person name="Han D."/>
        </authorList>
    </citation>
    <scope>NUCLEOTIDE SEQUENCE [LARGE SCALE GENOMIC DNA]</scope>
    <source>
        <strain evidence="7 8">LB3P45</strain>
    </source>
</reference>
<dbReference type="InterPro" id="IPR023296">
    <property type="entry name" value="Glyco_hydro_beta-prop_sf"/>
</dbReference>
<dbReference type="EMBL" id="JBHZQA010000002">
    <property type="protein sequence ID" value="MFE3847079.1"/>
    <property type="molecule type" value="Genomic_DNA"/>
</dbReference>
<evidence type="ECO:0000256" key="6">
    <source>
        <dbReference type="RuleBase" id="RU361187"/>
    </source>
</evidence>
<name>A0ABW6HJ75_9FLAO</name>
<dbReference type="Proteomes" id="UP001600039">
    <property type="component" value="Unassembled WGS sequence"/>
</dbReference>
<dbReference type="InterPro" id="IPR052176">
    <property type="entry name" value="Glycosyl_Hydrlase_43_Enz"/>
</dbReference>